<proteinExistence type="predicted"/>
<evidence type="ECO:0000313" key="2">
    <source>
        <dbReference type="Proteomes" id="UP000008021"/>
    </source>
</evidence>
<keyword evidence="2" id="KW-1185">Reference proteome</keyword>
<reference evidence="1" key="1">
    <citation type="submission" date="2015-04" db="UniProtKB">
        <authorList>
            <consortium name="EnsemblPlants"/>
        </authorList>
    </citation>
    <scope>IDENTIFICATION</scope>
</reference>
<organism evidence="1">
    <name type="scientific">Oryza meridionalis</name>
    <dbReference type="NCBI Taxonomy" id="40149"/>
    <lineage>
        <taxon>Eukaryota</taxon>
        <taxon>Viridiplantae</taxon>
        <taxon>Streptophyta</taxon>
        <taxon>Embryophyta</taxon>
        <taxon>Tracheophyta</taxon>
        <taxon>Spermatophyta</taxon>
        <taxon>Magnoliopsida</taxon>
        <taxon>Liliopsida</taxon>
        <taxon>Poales</taxon>
        <taxon>Poaceae</taxon>
        <taxon>BOP clade</taxon>
        <taxon>Oryzoideae</taxon>
        <taxon>Oryzeae</taxon>
        <taxon>Oryzinae</taxon>
        <taxon>Oryza</taxon>
    </lineage>
</organism>
<protein>
    <submittedName>
        <fullName evidence="1">Uncharacterized protein</fullName>
    </submittedName>
</protein>
<evidence type="ECO:0000313" key="1">
    <source>
        <dbReference type="EnsemblPlants" id="OMERI06G00350.1"/>
    </source>
</evidence>
<dbReference type="EnsemblPlants" id="OMERI06G00350.1">
    <property type="protein sequence ID" value="OMERI06G00350.1"/>
    <property type="gene ID" value="OMERI06G00350"/>
</dbReference>
<accession>A0A0E0DVK1</accession>
<dbReference type="Proteomes" id="UP000008021">
    <property type="component" value="Chromosome 6"/>
</dbReference>
<dbReference type="HOGENOM" id="CLU_2871483_0_0_1"/>
<reference evidence="1" key="2">
    <citation type="submission" date="2018-05" db="EMBL/GenBank/DDBJ databases">
        <title>OmerRS3 (Oryza meridionalis Reference Sequence Version 3).</title>
        <authorList>
            <person name="Zhang J."/>
            <person name="Kudrna D."/>
            <person name="Lee S."/>
            <person name="Talag J."/>
            <person name="Welchert J."/>
            <person name="Wing R.A."/>
        </authorList>
    </citation>
    <scope>NUCLEOTIDE SEQUENCE [LARGE SCALE GENOMIC DNA]</scope>
    <source>
        <strain evidence="1">cv. OR44</strain>
    </source>
</reference>
<dbReference type="Gramene" id="OMERI06G00350.1">
    <property type="protein sequence ID" value="OMERI06G00350.1"/>
    <property type="gene ID" value="OMERI06G00350"/>
</dbReference>
<name>A0A0E0DVK1_9ORYZ</name>
<dbReference type="AlphaFoldDB" id="A0A0E0DVK1"/>
<sequence>MVMQTSAQQWAAERVGNEVSEPRGWMRVVGGRERKEVGRGCLAGAVDAFRPIGKGRACGGAVGQ</sequence>